<dbReference type="EMBL" id="PCMW01000101">
    <property type="protein sequence ID" value="PDS22359.1"/>
    <property type="molecule type" value="Genomic_DNA"/>
</dbReference>
<evidence type="ECO:0000313" key="2">
    <source>
        <dbReference type="Proteomes" id="UP000220828"/>
    </source>
</evidence>
<accession>A0A2H3KSD2</accession>
<proteinExistence type="predicted"/>
<gene>
    <name evidence="1" type="ORF">B0A77_13665</name>
</gene>
<sequence>MKNETLEDIEMSFKIISEKIKNNEVLSYYEQEFYFEISEKELKQNIILLPQMKNYAFIIFYNIYLTDVNTEIYEMSLSHSNGIPIREVYNILLNKNEILEVLKEFSNNFKIEVLDYKKAYKKNKILKDVIKREYNYVKAKIEKEKYNSEVKCFNAVLRAKRIYLHFENLNINKKKILLDNNEYDLNLDFYVHIAFRHYYHILQETNHYFGKDHFKTIKPEEWKEIIEKLSIVFNKRKISLEDIDVINFMLNDIIYRLTINKKKKCFSSLFPLKEEEINKLKLNTIINLQR</sequence>
<protein>
    <submittedName>
        <fullName evidence="1">Uncharacterized protein</fullName>
    </submittedName>
</protein>
<name>A0A2H3KSD2_9FLAO</name>
<dbReference type="Proteomes" id="UP000220828">
    <property type="component" value="Unassembled WGS sequence"/>
</dbReference>
<reference evidence="1 2" key="1">
    <citation type="submission" date="2017-09" db="EMBL/GenBank/DDBJ databases">
        <title>Whole genomes of Flavobacteriaceae.</title>
        <authorList>
            <person name="Stine C."/>
            <person name="Li C."/>
            <person name="Tadesse D."/>
        </authorList>
    </citation>
    <scope>NUCLEOTIDE SEQUENCE [LARGE SCALE GENOMIC DNA]</scope>
    <source>
        <strain evidence="1 2">ATCC 35036</strain>
    </source>
</reference>
<organism evidence="1 2">
    <name type="scientific">Flavobacterium branchiophilum</name>
    <dbReference type="NCBI Taxonomy" id="55197"/>
    <lineage>
        <taxon>Bacteria</taxon>
        <taxon>Pseudomonadati</taxon>
        <taxon>Bacteroidota</taxon>
        <taxon>Flavobacteriia</taxon>
        <taxon>Flavobacteriales</taxon>
        <taxon>Flavobacteriaceae</taxon>
        <taxon>Flavobacterium</taxon>
    </lineage>
</organism>
<dbReference type="AlphaFoldDB" id="A0A2H3KSD2"/>
<comment type="caution">
    <text evidence="1">The sequence shown here is derived from an EMBL/GenBank/DDBJ whole genome shotgun (WGS) entry which is preliminary data.</text>
</comment>
<evidence type="ECO:0000313" key="1">
    <source>
        <dbReference type="EMBL" id="PDS22359.1"/>
    </source>
</evidence>
<dbReference type="RefSeq" id="WP_097554799.1">
    <property type="nucleotide sequence ID" value="NZ_PCMW01000101.1"/>
</dbReference>